<keyword evidence="3 5" id="KW-0687">Ribonucleoprotein</keyword>
<dbReference type="EMBL" id="DTCK01000036">
    <property type="protein sequence ID" value="HGQ36147.1"/>
    <property type="molecule type" value="Genomic_DNA"/>
</dbReference>
<dbReference type="GO" id="GO:0003723">
    <property type="term" value="F:RNA binding"/>
    <property type="evidence" value="ECO:0007669"/>
    <property type="project" value="InterPro"/>
</dbReference>
<sequence>MSAMSLDTVLKFVVRTGKVVIGARKTLKMAKHSKIKYIVMVENAPENLRQDIEYHAKISEVKVIRFPGTNKDLGTIIGKPFGVAVMGIVDPGQVPREVLDNFTVRGG</sequence>
<evidence type="ECO:0000256" key="5">
    <source>
        <dbReference type="HAMAP-Rule" id="MF_00481"/>
    </source>
</evidence>
<evidence type="ECO:0000313" key="7">
    <source>
        <dbReference type="EMBL" id="HGQ36147.1"/>
    </source>
</evidence>
<name>A0A7C4JIN8_9CREN</name>
<keyword evidence="2 5" id="KW-0689">Ribosomal protein</keyword>
<evidence type="ECO:0000256" key="3">
    <source>
        <dbReference type="ARBA" id="ARBA00023274"/>
    </source>
</evidence>
<dbReference type="NCBIfam" id="NF002172">
    <property type="entry name" value="PRK01018.1"/>
    <property type="match status" value="1"/>
</dbReference>
<evidence type="ECO:0000256" key="1">
    <source>
        <dbReference type="ARBA" id="ARBA00007326"/>
    </source>
</evidence>
<dbReference type="GO" id="GO:0003735">
    <property type="term" value="F:structural constituent of ribosome"/>
    <property type="evidence" value="ECO:0007669"/>
    <property type="project" value="InterPro"/>
</dbReference>
<reference evidence="8" key="1">
    <citation type="journal article" date="2020" name="mSystems">
        <title>Genome- and Community-Level Interaction Insights into Carbon Utilization and Element Cycling Functions of Hydrothermarchaeota in Hydrothermal Sediment.</title>
        <authorList>
            <person name="Zhou Z."/>
            <person name="Liu Y."/>
            <person name="Xu W."/>
            <person name="Pan J."/>
            <person name="Luo Z.H."/>
            <person name="Li M."/>
        </authorList>
    </citation>
    <scope>NUCLEOTIDE SEQUENCE [LARGE SCALE GENOMIC DNA]</scope>
    <source>
        <strain evidence="8">SpSt-637</strain>
        <strain evidence="7">SpSt-667</strain>
    </source>
</reference>
<dbReference type="Gene3D" id="3.30.1330.30">
    <property type="match status" value="1"/>
</dbReference>
<dbReference type="PROSITE" id="PS00709">
    <property type="entry name" value="RIBOSOMAL_L30E_1"/>
    <property type="match status" value="1"/>
</dbReference>
<dbReference type="PROSITE" id="PS00993">
    <property type="entry name" value="RIBOSOMAL_L30E_2"/>
    <property type="match status" value="1"/>
</dbReference>
<proteinExistence type="inferred from homology"/>
<comment type="caution">
    <text evidence="8">The sequence shown here is derived from an EMBL/GenBank/DDBJ whole genome shotgun (WGS) entry which is preliminary data.</text>
</comment>
<dbReference type="GO" id="GO:0006412">
    <property type="term" value="P:translation"/>
    <property type="evidence" value="ECO:0007669"/>
    <property type="project" value="UniProtKB-UniRule"/>
</dbReference>
<evidence type="ECO:0000256" key="2">
    <source>
        <dbReference type="ARBA" id="ARBA00022980"/>
    </source>
</evidence>
<dbReference type="AlphaFoldDB" id="A0A7C4JIN8"/>
<dbReference type="PANTHER" id="PTHR11449">
    <property type="entry name" value="RIBOSOMAL PROTEIN L30"/>
    <property type="match status" value="1"/>
</dbReference>
<comment type="similarity">
    <text evidence="1 5">Belongs to the eukaryotic ribosomal protein eL30 family.</text>
</comment>
<evidence type="ECO:0000313" key="8">
    <source>
        <dbReference type="EMBL" id="HGQ63838.1"/>
    </source>
</evidence>
<dbReference type="InterPro" id="IPR022991">
    <property type="entry name" value="Ribosomal_eL30_CS"/>
</dbReference>
<protein>
    <recommendedName>
        <fullName evidence="4 5">Large ribosomal subunit protein eL30</fullName>
    </recommendedName>
</protein>
<dbReference type="Pfam" id="PF01248">
    <property type="entry name" value="Ribosomal_L7Ae"/>
    <property type="match status" value="1"/>
</dbReference>
<dbReference type="GO" id="GO:0022625">
    <property type="term" value="C:cytosolic large ribosomal subunit"/>
    <property type="evidence" value="ECO:0007669"/>
    <property type="project" value="InterPro"/>
</dbReference>
<dbReference type="InterPro" id="IPR000231">
    <property type="entry name" value="Ribosomal_eL30"/>
</dbReference>
<evidence type="ECO:0000256" key="4">
    <source>
        <dbReference type="ARBA" id="ARBA00035231"/>
    </source>
</evidence>
<feature type="domain" description="Ribosomal protein eL8/eL30/eS12/Gadd45" evidence="6">
    <location>
        <begin position="6"/>
        <end position="93"/>
    </location>
</feature>
<evidence type="ECO:0000259" key="6">
    <source>
        <dbReference type="Pfam" id="PF01248"/>
    </source>
</evidence>
<gene>
    <name evidence="5" type="primary">rpl30e</name>
    <name evidence="8" type="ORF">ENU08_01150</name>
    <name evidence="7" type="ORF">ENU41_05655</name>
</gene>
<dbReference type="EMBL" id="DTBD01000008">
    <property type="protein sequence ID" value="HGQ63838.1"/>
    <property type="molecule type" value="Genomic_DNA"/>
</dbReference>
<dbReference type="InterPro" id="IPR004038">
    <property type="entry name" value="Ribosomal_eL8/eL30/eS12/Gad45"/>
</dbReference>
<dbReference type="InterPro" id="IPR039109">
    <property type="entry name" value="Ribosomal_eL30-like"/>
</dbReference>
<dbReference type="HAMAP" id="MF_00481">
    <property type="entry name" value="Ribosomal_eL30"/>
    <property type="match status" value="1"/>
</dbReference>
<dbReference type="InterPro" id="IPR029064">
    <property type="entry name" value="Ribosomal_eL30-like_sf"/>
</dbReference>
<organism evidence="8">
    <name type="scientific">Ignisphaera aggregans</name>
    <dbReference type="NCBI Taxonomy" id="334771"/>
    <lineage>
        <taxon>Archaea</taxon>
        <taxon>Thermoproteota</taxon>
        <taxon>Thermoprotei</taxon>
        <taxon>Desulfurococcales</taxon>
        <taxon>Desulfurococcaceae</taxon>
        <taxon>Ignisphaera</taxon>
    </lineage>
</organism>
<dbReference type="SUPFAM" id="SSF55315">
    <property type="entry name" value="L30e-like"/>
    <property type="match status" value="1"/>
</dbReference>
<accession>A0A7C4JIN8</accession>